<protein>
    <submittedName>
        <fullName evidence="2">ABC transporter substrate-binding protein</fullName>
    </submittedName>
</protein>
<organism evidence="2 3">
    <name type="scientific">Echinicola jeungdonensis</name>
    <dbReference type="NCBI Taxonomy" id="709343"/>
    <lineage>
        <taxon>Bacteria</taxon>
        <taxon>Pseudomonadati</taxon>
        <taxon>Bacteroidota</taxon>
        <taxon>Cytophagia</taxon>
        <taxon>Cytophagales</taxon>
        <taxon>Cyclobacteriaceae</taxon>
        <taxon>Echinicola</taxon>
    </lineage>
</organism>
<dbReference type="InterPro" id="IPR002491">
    <property type="entry name" value="ABC_transptr_periplasmic_BD"/>
</dbReference>
<keyword evidence="3" id="KW-1185">Reference proteome</keyword>
<evidence type="ECO:0000313" key="3">
    <source>
        <dbReference type="Proteomes" id="UP001589654"/>
    </source>
</evidence>
<accession>A0ABV5J9Y5</accession>
<dbReference type="SUPFAM" id="SSF53807">
    <property type="entry name" value="Helical backbone' metal receptor"/>
    <property type="match status" value="1"/>
</dbReference>
<dbReference type="PANTHER" id="PTHR30535">
    <property type="entry name" value="VITAMIN B12-BINDING PROTEIN"/>
    <property type="match status" value="1"/>
</dbReference>
<dbReference type="Proteomes" id="UP001589654">
    <property type="component" value="Unassembled WGS sequence"/>
</dbReference>
<dbReference type="InterPro" id="IPR050902">
    <property type="entry name" value="ABC_Transporter_SBP"/>
</dbReference>
<evidence type="ECO:0000313" key="2">
    <source>
        <dbReference type="EMBL" id="MFB9212945.1"/>
    </source>
</evidence>
<gene>
    <name evidence="2" type="ORF">ACFFUR_14110</name>
</gene>
<reference evidence="2 3" key="1">
    <citation type="submission" date="2024-09" db="EMBL/GenBank/DDBJ databases">
        <authorList>
            <person name="Sun Q."/>
            <person name="Mori K."/>
        </authorList>
    </citation>
    <scope>NUCLEOTIDE SEQUENCE [LARGE SCALE GENOMIC DNA]</scope>
    <source>
        <strain evidence="2 3">CECT 7682</strain>
    </source>
</reference>
<evidence type="ECO:0000259" key="1">
    <source>
        <dbReference type="PROSITE" id="PS50983"/>
    </source>
</evidence>
<dbReference type="Gene3D" id="3.40.50.1980">
    <property type="entry name" value="Nitrogenase molybdenum iron protein domain"/>
    <property type="match status" value="2"/>
</dbReference>
<dbReference type="PANTHER" id="PTHR30535:SF34">
    <property type="entry name" value="MOLYBDATE-BINDING PROTEIN MOLA"/>
    <property type="match status" value="1"/>
</dbReference>
<dbReference type="RefSeq" id="WP_290248443.1">
    <property type="nucleotide sequence ID" value="NZ_JAUFQT010000001.1"/>
</dbReference>
<dbReference type="EMBL" id="JBHMEW010000065">
    <property type="protein sequence ID" value="MFB9212945.1"/>
    <property type="molecule type" value="Genomic_DNA"/>
</dbReference>
<dbReference type="Pfam" id="PF01497">
    <property type="entry name" value="Peripla_BP_2"/>
    <property type="match status" value="1"/>
</dbReference>
<proteinExistence type="predicted"/>
<name>A0ABV5J9Y5_9BACT</name>
<comment type="caution">
    <text evidence="2">The sequence shown here is derived from an EMBL/GenBank/DDBJ whole genome shotgun (WGS) entry which is preliminary data.</text>
</comment>
<dbReference type="PROSITE" id="PS50983">
    <property type="entry name" value="FE_B12_PBP"/>
    <property type="match status" value="1"/>
</dbReference>
<sequence length="378" mass="42977">MKRFIFLSTLLFFFWACSSPSDKKESLSLEPLVLDFAEGFQIFQGDGYKIVEVSQGFPGDHQAFRYLVIEDSKPELPEGNFDGIIQPKVEKVILTSTTQVPHLDLLGINEKLIAFPNTDLISSPNVRKRIDEGKVMELGGGARFNIEKILELTPDLVVVSTLGDNLKDLQILQKAKIPAVINGEYVEKHPLGRAEWIKFTGALTGKLEKSLQVFNDIKSNYLQLKEKVNQTDFQQLPTVISGNMYKDIWYAPAGNNWGGLFLKDAGTDYIFKNMKSEGSLQLNYEFVLDKGMDAEYLLSTGEYKSLDEMARADSRYTQFKSFQNGQVFTFSNKRGPTGGMEYFELGYTRPDLILKDLIKIFHPSLLPNYQLYFYQKLQ</sequence>
<feature type="domain" description="Fe/B12 periplasmic-binding" evidence="1">
    <location>
        <begin position="91"/>
        <end position="365"/>
    </location>
</feature>